<keyword evidence="3" id="KW-1185">Reference proteome</keyword>
<dbReference type="GO" id="GO:0046982">
    <property type="term" value="F:protein heterodimerization activity"/>
    <property type="evidence" value="ECO:0007669"/>
    <property type="project" value="InterPro"/>
</dbReference>
<dbReference type="Gene3D" id="1.10.20.10">
    <property type="entry name" value="Histone, subunit A"/>
    <property type="match status" value="1"/>
</dbReference>
<proteinExistence type="predicted"/>
<dbReference type="Proteomes" id="UP000290289">
    <property type="component" value="Chromosome 9"/>
</dbReference>
<protein>
    <submittedName>
        <fullName evidence="2">Uncharacterized protein</fullName>
    </submittedName>
</protein>
<organism evidence="2 3">
    <name type="scientific">Malus domestica</name>
    <name type="common">Apple</name>
    <name type="synonym">Pyrus malus</name>
    <dbReference type="NCBI Taxonomy" id="3750"/>
    <lineage>
        <taxon>Eukaryota</taxon>
        <taxon>Viridiplantae</taxon>
        <taxon>Streptophyta</taxon>
        <taxon>Embryophyta</taxon>
        <taxon>Tracheophyta</taxon>
        <taxon>Spermatophyta</taxon>
        <taxon>Magnoliopsida</taxon>
        <taxon>eudicotyledons</taxon>
        <taxon>Gunneridae</taxon>
        <taxon>Pentapetalae</taxon>
        <taxon>rosids</taxon>
        <taxon>fabids</taxon>
        <taxon>Rosales</taxon>
        <taxon>Rosaceae</taxon>
        <taxon>Amygdaloideae</taxon>
        <taxon>Maleae</taxon>
        <taxon>Malus</taxon>
    </lineage>
</organism>
<gene>
    <name evidence="2" type="ORF">DVH24_031848</name>
</gene>
<reference evidence="2 3" key="1">
    <citation type="submission" date="2018-10" db="EMBL/GenBank/DDBJ databases">
        <title>A high-quality apple genome assembly.</title>
        <authorList>
            <person name="Hu J."/>
        </authorList>
    </citation>
    <scope>NUCLEOTIDE SEQUENCE [LARGE SCALE GENOMIC DNA]</scope>
    <source>
        <strain evidence="3">cv. HFTH1</strain>
        <tissue evidence="2">Young leaf</tissue>
    </source>
</reference>
<evidence type="ECO:0000313" key="2">
    <source>
        <dbReference type="EMBL" id="RXH89491.1"/>
    </source>
</evidence>
<evidence type="ECO:0000256" key="1">
    <source>
        <dbReference type="SAM" id="MobiDB-lite"/>
    </source>
</evidence>
<dbReference type="SUPFAM" id="SSF47113">
    <property type="entry name" value="Histone-fold"/>
    <property type="match status" value="1"/>
</dbReference>
<name>A0A498J7W1_MALDO</name>
<feature type="region of interest" description="Disordered" evidence="1">
    <location>
        <begin position="129"/>
        <end position="149"/>
    </location>
</feature>
<dbReference type="EMBL" id="RDQH01000335">
    <property type="protein sequence ID" value="RXH89491.1"/>
    <property type="molecule type" value="Genomic_DNA"/>
</dbReference>
<accession>A0A498J7W1</accession>
<sequence>MIGGMWPQMGSVIASMVFVITIFQRYLPLQLRDHVEGYTQKLNGSYERHQGRRRKKSVSKLVKADLQFLFGCIPRFLEKGRYAQCTGTSAPIYLAAEDNTELRKLLIDTSSKSIIVIEDIDCSLDLTGQRKKKKDKDEGGHGRKGSSSK</sequence>
<dbReference type="AlphaFoldDB" id="A0A498J7W1"/>
<comment type="caution">
    <text evidence="2">The sequence shown here is derived from an EMBL/GenBank/DDBJ whole genome shotgun (WGS) entry which is preliminary data.</text>
</comment>
<dbReference type="STRING" id="3750.A0A498J7W1"/>
<evidence type="ECO:0000313" key="3">
    <source>
        <dbReference type="Proteomes" id="UP000290289"/>
    </source>
</evidence>
<dbReference type="InterPro" id="IPR009072">
    <property type="entry name" value="Histone-fold"/>
</dbReference>